<organism evidence="2 3">
    <name type="scientific">Maribacter confluentis</name>
    <dbReference type="NCBI Taxonomy" id="1656093"/>
    <lineage>
        <taxon>Bacteria</taxon>
        <taxon>Pseudomonadati</taxon>
        <taxon>Bacteroidota</taxon>
        <taxon>Flavobacteriia</taxon>
        <taxon>Flavobacteriales</taxon>
        <taxon>Flavobacteriaceae</taxon>
        <taxon>Maribacter</taxon>
    </lineage>
</organism>
<name>A0ABT8RRN9_9FLAO</name>
<feature type="signal peptide" evidence="1">
    <location>
        <begin position="1"/>
        <end position="18"/>
    </location>
</feature>
<dbReference type="Proteomes" id="UP001168579">
    <property type="component" value="Unassembled WGS sequence"/>
</dbReference>
<dbReference type="EMBL" id="JAUKUC010000001">
    <property type="protein sequence ID" value="MDO1513581.1"/>
    <property type="molecule type" value="Genomic_DNA"/>
</dbReference>
<evidence type="ECO:0000313" key="2">
    <source>
        <dbReference type="EMBL" id="MDO1513581.1"/>
    </source>
</evidence>
<evidence type="ECO:0000256" key="1">
    <source>
        <dbReference type="SAM" id="SignalP"/>
    </source>
</evidence>
<sequence>MKTIFALLFTCLGLSAYAQTSLNDYKYVVVPKKFEAFKKVNEYQTSTLVKYLFNGKGFNVVYDDALPLDLRANRCLGLMADLLDDSSMFTTKVMVSLTDCNGVEVYKTMQGMSKEKEYKTSYFEAIREAMRSFNGVDYTYTGEDVNNESITVSFKNDVKTVQEPNTKDVEVAKKTQEIVKAKEPVKSVTVKEEATEDTQLYKNNEPVTSTITKVEKEKPAFKKLQPNLSKIKDILYAQTTENGYQLVDSTPKIRMQLLKSSADNVFMAKTDDKNGMVYQKDGKWIFEYYDNNTLIQEELEIKF</sequence>
<reference evidence="2" key="2">
    <citation type="submission" date="2023-06" db="EMBL/GenBank/DDBJ databases">
        <authorList>
            <person name="Lucena T."/>
            <person name="Sun Q."/>
        </authorList>
    </citation>
    <scope>NUCLEOTIDE SEQUENCE</scope>
    <source>
        <strain evidence="2">CECT 8869</strain>
    </source>
</reference>
<proteinExistence type="predicted"/>
<reference evidence="2" key="1">
    <citation type="journal article" date="2014" name="Int. J. Syst. Evol. Microbiol.">
        <title>Complete genome of a new Firmicutes species belonging to the dominant human colonic microbiota ('Ruminococcus bicirculans') reveals two chromosomes and a selective capacity to utilize plant glucans.</title>
        <authorList>
            <consortium name="NISC Comparative Sequencing Program"/>
            <person name="Wegmann U."/>
            <person name="Louis P."/>
            <person name="Goesmann A."/>
            <person name="Henrissat B."/>
            <person name="Duncan S.H."/>
            <person name="Flint H.J."/>
        </authorList>
    </citation>
    <scope>NUCLEOTIDE SEQUENCE</scope>
    <source>
        <strain evidence="2">CECT 8869</strain>
    </source>
</reference>
<dbReference type="RefSeq" id="WP_304436439.1">
    <property type="nucleotide sequence ID" value="NZ_JAUKUC010000001.1"/>
</dbReference>
<keyword evidence="3" id="KW-1185">Reference proteome</keyword>
<evidence type="ECO:0000313" key="3">
    <source>
        <dbReference type="Proteomes" id="UP001168579"/>
    </source>
</evidence>
<comment type="caution">
    <text evidence="2">The sequence shown here is derived from an EMBL/GenBank/DDBJ whole genome shotgun (WGS) entry which is preliminary data.</text>
</comment>
<feature type="chain" id="PRO_5046627556" evidence="1">
    <location>
        <begin position="19"/>
        <end position="303"/>
    </location>
</feature>
<keyword evidence="1" id="KW-0732">Signal</keyword>
<accession>A0ABT8RRN9</accession>
<gene>
    <name evidence="2" type="ORF">Q2T41_13040</name>
</gene>
<protein>
    <submittedName>
        <fullName evidence="2">Uncharacterized protein</fullName>
    </submittedName>
</protein>